<dbReference type="InterPro" id="IPR029184">
    <property type="entry name" value="Sas4_dom"/>
</dbReference>
<evidence type="ECO:0000259" key="2">
    <source>
        <dbReference type="Pfam" id="PF15460"/>
    </source>
</evidence>
<dbReference type="OrthoDB" id="1938992at2759"/>
<feature type="domain" description="Something about silencing protein 4" evidence="2">
    <location>
        <begin position="1"/>
        <end position="83"/>
    </location>
</feature>
<dbReference type="HOGENOM" id="CLU_1703986_0_0_1"/>
<reference evidence="3 4" key="1">
    <citation type="submission" date="2013-02" db="EMBL/GenBank/DDBJ databases">
        <title>Genome sequence of Candida maltosa Xu316, a potential industrial strain for xylitol and ethanol production.</title>
        <authorList>
            <person name="Yu J."/>
            <person name="Wang Q."/>
            <person name="Geng X."/>
            <person name="Bao W."/>
            <person name="He P."/>
            <person name="Cai J."/>
        </authorList>
    </citation>
    <scope>NUCLEOTIDE SEQUENCE [LARGE SCALE GENOMIC DNA]</scope>
    <source>
        <strain evidence="4">Xu316</strain>
    </source>
</reference>
<dbReference type="PANTHER" id="PTHR38422:SF1">
    <property type="entry name" value="SOMETHING ABOUT SILENCING PROTEIN 4"/>
    <property type="match status" value="1"/>
</dbReference>
<dbReference type="GO" id="GO:0033255">
    <property type="term" value="C:SAS acetyltransferase complex"/>
    <property type="evidence" value="ECO:0007669"/>
    <property type="project" value="InterPro"/>
</dbReference>
<dbReference type="STRING" id="1245528.M3HJA5"/>
<comment type="caution">
    <text evidence="3">The sequence shown here is derived from an EMBL/GenBank/DDBJ whole genome shotgun (WGS) entry which is preliminary data.</text>
</comment>
<evidence type="ECO:0000313" key="4">
    <source>
        <dbReference type="Proteomes" id="UP000011777"/>
    </source>
</evidence>
<dbReference type="GO" id="GO:0004402">
    <property type="term" value="F:histone acetyltransferase activity"/>
    <property type="evidence" value="ECO:0007669"/>
    <property type="project" value="TreeGrafter"/>
</dbReference>
<evidence type="ECO:0000256" key="1">
    <source>
        <dbReference type="SAM" id="Coils"/>
    </source>
</evidence>
<keyword evidence="1" id="KW-0175">Coiled coil</keyword>
<dbReference type="InterPro" id="IPR038988">
    <property type="entry name" value="Sas4"/>
</dbReference>
<gene>
    <name evidence="3" type="ORF">G210_2220</name>
</gene>
<proteinExistence type="predicted"/>
<evidence type="ECO:0000313" key="3">
    <source>
        <dbReference type="EMBL" id="EMG47447.1"/>
    </source>
</evidence>
<name>M3HJA5_CANMX</name>
<protein>
    <submittedName>
        <fullName evidence="3">Subunit of the SAS acetyltransferase complex, putative</fullName>
    </submittedName>
</protein>
<dbReference type="Proteomes" id="UP000011777">
    <property type="component" value="Unassembled WGS sequence"/>
</dbReference>
<keyword evidence="3" id="KW-0808">Transferase</keyword>
<organism evidence="3 4">
    <name type="scientific">Candida maltosa (strain Xu316)</name>
    <name type="common">Yeast</name>
    <dbReference type="NCBI Taxonomy" id="1245528"/>
    <lineage>
        <taxon>Eukaryota</taxon>
        <taxon>Fungi</taxon>
        <taxon>Dikarya</taxon>
        <taxon>Ascomycota</taxon>
        <taxon>Saccharomycotina</taxon>
        <taxon>Pichiomycetes</taxon>
        <taxon>Debaryomycetaceae</taxon>
        <taxon>Candida/Lodderomyces clade</taxon>
        <taxon>Candida</taxon>
    </lineage>
</organism>
<keyword evidence="4" id="KW-1185">Reference proteome</keyword>
<dbReference type="Pfam" id="PF15460">
    <property type="entry name" value="SAS4"/>
    <property type="match status" value="1"/>
</dbReference>
<dbReference type="eggNOG" id="ENOG502RYH0">
    <property type="taxonomic scope" value="Eukaryota"/>
</dbReference>
<accession>M3HJA5</accession>
<dbReference type="PANTHER" id="PTHR38422">
    <property type="entry name" value="SOMETHING ABOUT SILENCING PROTEIN 4"/>
    <property type="match status" value="1"/>
</dbReference>
<feature type="coiled-coil region" evidence="1">
    <location>
        <begin position="51"/>
        <end position="85"/>
    </location>
</feature>
<sequence length="154" mass="18911">MKKNEKQMSNEERIKNLWELDTLQSQLENLNQYDWIRSLPNITKINDPKNYDELERKRELTISEIERLLRKHDNWRKRKEFFNNEVKEYSPFENNEFENDDESDEEYDMPIETLRKRRQLERRKKYGPIIKVNLDEVVVVVTTTATTKEETDNR</sequence>
<dbReference type="EMBL" id="AOGT01001572">
    <property type="protein sequence ID" value="EMG47447.1"/>
    <property type="molecule type" value="Genomic_DNA"/>
</dbReference>
<dbReference type="AlphaFoldDB" id="M3HJA5"/>